<sequence length="165" mass="18501">MADAAYITLARVERVHGITLLGPIVPDHSHQARERSGLRQVRVHHQLEDGQGHVPEGLGRQGMETTADQRKQLHPGQVRQGGLPGLPGPQSVHRLLRLLRLPRALALLPTRELHEIQRRNRLGQRSEEWQRRYAIRASIEATLETSSPPSTKPWQRTPGATPAHS</sequence>
<name>A0ABN0XMM6_9ACTN</name>
<feature type="compositionally biased region" description="Polar residues" evidence="1">
    <location>
        <begin position="143"/>
        <end position="154"/>
    </location>
</feature>
<feature type="region of interest" description="Disordered" evidence="1">
    <location>
        <begin position="141"/>
        <end position="165"/>
    </location>
</feature>
<comment type="caution">
    <text evidence="2">The sequence shown here is derived from an EMBL/GenBank/DDBJ whole genome shotgun (WGS) entry which is preliminary data.</text>
</comment>
<accession>A0ABN0XMM6</accession>
<dbReference type="EMBL" id="BAAABW010000026">
    <property type="protein sequence ID" value="GAA0368133.1"/>
    <property type="molecule type" value="Genomic_DNA"/>
</dbReference>
<feature type="region of interest" description="Disordered" evidence="1">
    <location>
        <begin position="50"/>
        <end position="71"/>
    </location>
</feature>
<dbReference type="Proteomes" id="UP001500063">
    <property type="component" value="Unassembled WGS sequence"/>
</dbReference>
<reference evidence="2 3" key="1">
    <citation type="journal article" date="2019" name="Int. J. Syst. Evol. Microbiol.">
        <title>The Global Catalogue of Microorganisms (GCM) 10K type strain sequencing project: providing services to taxonomists for standard genome sequencing and annotation.</title>
        <authorList>
            <consortium name="The Broad Institute Genomics Platform"/>
            <consortium name="The Broad Institute Genome Sequencing Center for Infectious Disease"/>
            <person name="Wu L."/>
            <person name="Ma J."/>
        </authorList>
    </citation>
    <scope>NUCLEOTIDE SEQUENCE [LARGE SCALE GENOMIC DNA]</scope>
    <source>
        <strain evidence="2 3">JCM 4565</strain>
    </source>
</reference>
<organism evidence="2 3">
    <name type="scientific">Streptomyces blastmyceticus</name>
    <dbReference type="NCBI Taxonomy" id="68180"/>
    <lineage>
        <taxon>Bacteria</taxon>
        <taxon>Bacillati</taxon>
        <taxon>Actinomycetota</taxon>
        <taxon>Actinomycetes</taxon>
        <taxon>Kitasatosporales</taxon>
        <taxon>Streptomycetaceae</taxon>
        <taxon>Streptomyces</taxon>
    </lineage>
</organism>
<evidence type="ECO:0000313" key="3">
    <source>
        <dbReference type="Proteomes" id="UP001500063"/>
    </source>
</evidence>
<evidence type="ECO:0000313" key="2">
    <source>
        <dbReference type="EMBL" id="GAA0368133.1"/>
    </source>
</evidence>
<gene>
    <name evidence="2" type="ORF">GCM10010319_52580</name>
</gene>
<evidence type="ECO:0008006" key="4">
    <source>
        <dbReference type="Google" id="ProtNLM"/>
    </source>
</evidence>
<proteinExistence type="predicted"/>
<protein>
    <recommendedName>
        <fullName evidence="4">Transposase</fullName>
    </recommendedName>
</protein>
<keyword evidence="3" id="KW-1185">Reference proteome</keyword>
<evidence type="ECO:0000256" key="1">
    <source>
        <dbReference type="SAM" id="MobiDB-lite"/>
    </source>
</evidence>